<evidence type="ECO:0000256" key="8">
    <source>
        <dbReference type="HAMAP-Rule" id="MF_01414"/>
    </source>
</evidence>
<comment type="caution">
    <text evidence="10">The sequence shown here is derived from an EMBL/GenBank/DDBJ whole genome shotgun (WGS) entry which is preliminary data.</text>
</comment>
<feature type="binding site" evidence="8">
    <location>
        <begin position="133"/>
        <end position="136"/>
    </location>
    <ligand>
        <name>FMN</name>
        <dbReference type="ChEBI" id="CHEBI:58210"/>
    </ligand>
</feature>
<keyword evidence="2 8" id="KW-0997">Cell inner membrane</keyword>
<comment type="similarity">
    <text evidence="8">Belongs to the NAD(P)H dehydrogenase (quinone) family. KefF subfamily.</text>
</comment>
<protein>
    <recommendedName>
        <fullName evidence="8">Glutathione-regulated potassium-efflux system ancillary protein KefF</fullName>
    </recommendedName>
    <alternativeName>
        <fullName evidence="8">Quinone oxidoreductase KefF</fullName>
        <ecNumber evidence="8">1.6.5.2</ecNumber>
    </alternativeName>
</protein>
<reference evidence="10 11" key="1">
    <citation type="submission" date="2018-08" db="EMBL/GenBank/DDBJ databases">
        <title>Recombination of ecologically and evolutionarily significant loci maintains genetic cohesion in the Pseudomonas syringae species complex.</title>
        <authorList>
            <person name="Dillon M."/>
            <person name="Thakur S."/>
            <person name="Almeida R.N.D."/>
            <person name="Weir B.S."/>
            <person name="Guttman D.S."/>
        </authorList>
    </citation>
    <scope>NUCLEOTIDE SEQUENCE [LARGE SCALE GENOMIC DNA]</scope>
    <source>
        <strain evidence="10 11">ICMP 11281</strain>
    </source>
</reference>
<evidence type="ECO:0000313" key="11">
    <source>
        <dbReference type="Proteomes" id="UP000271631"/>
    </source>
</evidence>
<dbReference type="SUPFAM" id="SSF52218">
    <property type="entry name" value="Flavoproteins"/>
    <property type="match status" value="1"/>
</dbReference>
<dbReference type="GO" id="GO:0008753">
    <property type="term" value="F:NADPH dehydrogenase (quinone) activity"/>
    <property type="evidence" value="ECO:0007669"/>
    <property type="project" value="RHEA"/>
</dbReference>
<feature type="binding site" evidence="8">
    <location>
        <begin position="82"/>
        <end position="85"/>
    </location>
    <ligand>
        <name>FMN</name>
        <dbReference type="ChEBI" id="CHEBI:58210"/>
    </ligand>
</feature>
<gene>
    <name evidence="8" type="primary">kefF</name>
    <name evidence="10" type="ORF">ALP13_102263</name>
</gene>
<keyword evidence="4 8" id="KW-0288">FMN</keyword>
<dbReference type="GO" id="GO:0006813">
    <property type="term" value="P:potassium ion transport"/>
    <property type="evidence" value="ECO:0007669"/>
    <property type="project" value="InterPro"/>
</dbReference>
<dbReference type="EC" id="1.6.5.2" evidence="8"/>
<evidence type="ECO:0000256" key="2">
    <source>
        <dbReference type="ARBA" id="ARBA00022519"/>
    </source>
</evidence>
<sequence length="241" mass="27374">MGHLRRGEKRRLGYWWQTCDRAGSIEAASRSVRLLLQVISSLFVECGYVQRTGSFSVLKERQVCGDYSVILIIYAHPYPDKSNVNMLMLKLAANNPDVAIRSLYDMYPDFNIDVEAEQRAVEQADLLVLQHPLYWYSYPPLLKLWIDKVFTQGWAYGAGATALKNKKMLWAVTTGGEHGHFEGGDHPGFAVLSQPIQATANYCGMRWLSPVAVHGAYRADQTALLKQIRNYGERLTSWRED</sequence>
<dbReference type="GO" id="GO:0009055">
    <property type="term" value="F:electron transfer activity"/>
    <property type="evidence" value="ECO:0007669"/>
    <property type="project" value="TreeGrafter"/>
</dbReference>
<dbReference type="GO" id="GO:0005886">
    <property type="term" value="C:plasma membrane"/>
    <property type="evidence" value="ECO:0007669"/>
    <property type="project" value="UniProtKB-SubCell"/>
</dbReference>
<evidence type="ECO:0000313" key="10">
    <source>
        <dbReference type="EMBL" id="RMV27126.1"/>
    </source>
</evidence>
<evidence type="ECO:0000256" key="4">
    <source>
        <dbReference type="ARBA" id="ARBA00022643"/>
    </source>
</evidence>
<dbReference type="PANTHER" id="PTHR47307">
    <property type="entry name" value="GLUTATHIONE-REGULATED POTASSIUM-EFFLUX SYSTEM ANCILLARY PROTEIN KEFG"/>
    <property type="match status" value="1"/>
</dbReference>
<dbReference type="AlphaFoldDB" id="A0A3M6B6Y8"/>
<feature type="domain" description="Flavodoxin-like fold" evidence="9">
    <location>
        <begin position="70"/>
        <end position="234"/>
    </location>
</feature>
<dbReference type="HAMAP" id="MF_01414">
    <property type="entry name" value="K_H_efflux_KefF"/>
    <property type="match status" value="1"/>
</dbReference>
<evidence type="ECO:0000256" key="7">
    <source>
        <dbReference type="ARBA" id="ARBA00023136"/>
    </source>
</evidence>
<dbReference type="PANTHER" id="PTHR47307:SF2">
    <property type="entry name" value="GLUTATHIONE-REGULATED POTASSIUM-EFFLUX SYSTEM ANCILLARY PROTEIN KEFF"/>
    <property type="match status" value="1"/>
</dbReference>
<dbReference type="Pfam" id="PF02525">
    <property type="entry name" value="Flavodoxin_2"/>
    <property type="match status" value="1"/>
</dbReference>
<keyword evidence="5 8" id="KW-0560">Oxidoreductase</keyword>
<evidence type="ECO:0000256" key="1">
    <source>
        <dbReference type="ARBA" id="ARBA00022475"/>
    </source>
</evidence>
<proteinExistence type="inferred from homology"/>
<comment type="catalytic activity">
    <reaction evidence="8">
        <text>a quinone + NADH + H(+) = a quinol + NAD(+)</text>
        <dbReference type="Rhea" id="RHEA:46160"/>
        <dbReference type="ChEBI" id="CHEBI:15378"/>
        <dbReference type="ChEBI" id="CHEBI:24646"/>
        <dbReference type="ChEBI" id="CHEBI:57540"/>
        <dbReference type="ChEBI" id="CHEBI:57945"/>
        <dbReference type="ChEBI" id="CHEBI:132124"/>
        <dbReference type="EC" id="1.6.5.2"/>
    </reaction>
</comment>
<dbReference type="EMBL" id="RBUQ01000378">
    <property type="protein sequence ID" value="RMV27126.1"/>
    <property type="molecule type" value="Genomic_DNA"/>
</dbReference>
<dbReference type="GO" id="GO:0010181">
    <property type="term" value="F:FMN binding"/>
    <property type="evidence" value="ECO:0007669"/>
    <property type="project" value="UniProtKB-UniRule"/>
</dbReference>
<comment type="subunit">
    <text evidence="8">Homodimer. Interacts with KefC.</text>
</comment>
<dbReference type="InterPro" id="IPR046980">
    <property type="entry name" value="KefG/KefF"/>
</dbReference>
<evidence type="ECO:0000256" key="5">
    <source>
        <dbReference type="ARBA" id="ARBA00023002"/>
    </source>
</evidence>
<feature type="binding site" evidence="8">
    <location>
        <position position="76"/>
    </location>
    <ligand>
        <name>FMN</name>
        <dbReference type="ChEBI" id="CHEBI:58210"/>
    </ligand>
</feature>
<dbReference type="Proteomes" id="UP000271631">
    <property type="component" value="Unassembled WGS sequence"/>
</dbReference>
<name>A0A3M6B6Y8_PSEYM</name>
<comment type="cofactor">
    <cofactor evidence="8">
        <name>FMN</name>
        <dbReference type="ChEBI" id="CHEBI:58210"/>
    </cofactor>
</comment>
<evidence type="ECO:0000256" key="3">
    <source>
        <dbReference type="ARBA" id="ARBA00022630"/>
    </source>
</evidence>
<organism evidence="10 11">
    <name type="scientific">Pseudomonas syringae pv. maculicola</name>
    <dbReference type="NCBI Taxonomy" id="59511"/>
    <lineage>
        <taxon>Bacteria</taxon>
        <taxon>Pseudomonadati</taxon>
        <taxon>Pseudomonadota</taxon>
        <taxon>Gammaproteobacteria</taxon>
        <taxon>Pseudomonadales</taxon>
        <taxon>Pseudomonadaceae</taxon>
        <taxon>Pseudomonas</taxon>
    </lineage>
</organism>
<keyword evidence="1 8" id="KW-1003">Cell membrane</keyword>
<keyword evidence="3 8" id="KW-0285">Flavoprotein</keyword>
<keyword evidence="6 8" id="KW-0520">NAD</keyword>
<evidence type="ECO:0000259" key="9">
    <source>
        <dbReference type="Pfam" id="PF02525"/>
    </source>
</evidence>
<comment type="function">
    <text evidence="8">Regulatory subunit of a potassium efflux system that confers protection against electrophiles. Required for full activity of KefC. Shows redox enzymatic activity, but this enzymatic activity is not required for activation of KefC.</text>
</comment>
<keyword evidence="7 8" id="KW-0472">Membrane</keyword>
<dbReference type="InterPro" id="IPR003680">
    <property type="entry name" value="Flavodoxin_fold"/>
</dbReference>
<dbReference type="GO" id="GO:1901381">
    <property type="term" value="P:positive regulation of potassium ion transmembrane transport"/>
    <property type="evidence" value="ECO:0007669"/>
    <property type="project" value="UniProtKB-UniRule"/>
</dbReference>
<accession>A0A3M6B6Y8</accession>
<feature type="binding site" evidence="8">
    <location>
        <begin position="173"/>
        <end position="176"/>
    </location>
    <ligand>
        <name>FMN</name>
        <dbReference type="ChEBI" id="CHEBI:58210"/>
    </ligand>
</feature>
<comment type="catalytic activity">
    <reaction evidence="8">
        <text>a quinone + NADPH + H(+) = a quinol + NADP(+)</text>
        <dbReference type="Rhea" id="RHEA:46164"/>
        <dbReference type="ChEBI" id="CHEBI:15378"/>
        <dbReference type="ChEBI" id="CHEBI:24646"/>
        <dbReference type="ChEBI" id="CHEBI:57783"/>
        <dbReference type="ChEBI" id="CHEBI:58349"/>
        <dbReference type="ChEBI" id="CHEBI:132124"/>
        <dbReference type="EC" id="1.6.5.2"/>
    </reaction>
</comment>
<dbReference type="InterPro" id="IPR029039">
    <property type="entry name" value="Flavoprotein-like_sf"/>
</dbReference>
<dbReference type="NCBIfam" id="NF002044">
    <property type="entry name" value="PRK00871.1"/>
    <property type="match status" value="1"/>
</dbReference>
<comment type="subcellular location">
    <subcellularLocation>
        <location evidence="8">Cell inner membrane</location>
        <topology evidence="8">Peripheral membrane protein</topology>
        <orientation evidence="8">Cytoplasmic side</orientation>
    </subcellularLocation>
</comment>
<dbReference type="InterPro" id="IPR023948">
    <property type="entry name" value="K_H_efflux_KefF"/>
</dbReference>
<dbReference type="GO" id="GO:0050136">
    <property type="term" value="F:NADH dehydrogenase (quinone) (non-electrogenic) activity"/>
    <property type="evidence" value="ECO:0007669"/>
    <property type="project" value="RHEA"/>
</dbReference>
<evidence type="ECO:0000256" key="6">
    <source>
        <dbReference type="ARBA" id="ARBA00023027"/>
    </source>
</evidence>
<dbReference type="Gene3D" id="3.40.50.360">
    <property type="match status" value="1"/>
</dbReference>